<evidence type="ECO:0000256" key="1">
    <source>
        <dbReference type="ARBA" id="ARBA00023015"/>
    </source>
</evidence>
<dbReference type="SUPFAM" id="SSF47413">
    <property type="entry name" value="lambda repressor-like DNA-binding domains"/>
    <property type="match status" value="1"/>
</dbReference>
<keyword evidence="3" id="KW-0804">Transcription</keyword>
<dbReference type="PROSITE" id="PS50932">
    <property type="entry name" value="HTH_LACI_2"/>
    <property type="match status" value="1"/>
</dbReference>
<dbReference type="InterPro" id="IPR028082">
    <property type="entry name" value="Peripla_BP_I"/>
</dbReference>
<dbReference type="AlphaFoldDB" id="A0A5N8XEZ6"/>
<dbReference type="PROSITE" id="PS00356">
    <property type="entry name" value="HTH_LACI_1"/>
    <property type="match status" value="1"/>
</dbReference>
<evidence type="ECO:0000313" key="6">
    <source>
        <dbReference type="EMBL" id="MPY58051.1"/>
    </source>
</evidence>
<name>A0A5N8XEZ6_9ACTN</name>
<evidence type="ECO:0000256" key="2">
    <source>
        <dbReference type="ARBA" id="ARBA00023125"/>
    </source>
</evidence>
<dbReference type="Pfam" id="PF13377">
    <property type="entry name" value="Peripla_BP_3"/>
    <property type="match status" value="1"/>
</dbReference>
<feature type="region of interest" description="Disordered" evidence="4">
    <location>
        <begin position="1"/>
        <end position="22"/>
    </location>
</feature>
<dbReference type="SMART" id="SM00354">
    <property type="entry name" value="HTH_LACI"/>
    <property type="match status" value="1"/>
</dbReference>
<evidence type="ECO:0000256" key="3">
    <source>
        <dbReference type="ARBA" id="ARBA00023163"/>
    </source>
</evidence>
<sequence length="366" mass="39093">MPVDESDSTGPRGADPQASRATLKEVASRAGVSATTVSRVLSGNYPVARGTRQRVMSAVQELNYVANSHARALRGVETPQVGFVLANVLGQPFAHAVIGAEREAARHGYVCMVGFSDHNPQRELTVVQSMRERSARAVILIGGVVDDEAYRSRMVEIAHGLDQAGSRLVLCGRPPLAPNVPATVVEYDNEGGAYAATGHLLSQGHRRILYLGGDPAHTTTAGRLAGYRRALATLGGGRVKEIVERVTFNRVTVYERMRRLVADGPEFTAVFAETDLIAAAALNALLDSGLDVPGDVSIVGYDDSELAGDVRPKLTSVRVPYEELGRLALSTALCLRDDRFPPAEQHQVLGTSLVLRNTVGPARDLG</sequence>
<feature type="domain" description="HTH lacI-type" evidence="5">
    <location>
        <begin position="21"/>
        <end position="75"/>
    </location>
</feature>
<reference evidence="6 7" key="1">
    <citation type="submission" date="2019-07" db="EMBL/GenBank/DDBJ databases">
        <title>New species of Amycolatopsis and Streptomyces.</title>
        <authorList>
            <person name="Duangmal K."/>
            <person name="Teo W.F.A."/>
            <person name="Lipun K."/>
        </authorList>
    </citation>
    <scope>NUCLEOTIDE SEQUENCE [LARGE SCALE GENOMIC DNA]</scope>
    <source>
        <strain evidence="6 7">NBRC 106415</strain>
    </source>
</reference>
<dbReference type="Gene3D" id="1.10.260.40">
    <property type="entry name" value="lambda repressor-like DNA-binding domains"/>
    <property type="match status" value="1"/>
</dbReference>
<dbReference type="OrthoDB" id="3226810at2"/>
<evidence type="ECO:0000256" key="4">
    <source>
        <dbReference type="SAM" id="MobiDB-lite"/>
    </source>
</evidence>
<keyword evidence="7" id="KW-1185">Reference proteome</keyword>
<comment type="caution">
    <text evidence="6">The sequence shown here is derived from an EMBL/GenBank/DDBJ whole genome shotgun (WGS) entry which is preliminary data.</text>
</comment>
<keyword evidence="1" id="KW-0805">Transcription regulation</keyword>
<protein>
    <submittedName>
        <fullName evidence="6">LacI family transcriptional regulator</fullName>
    </submittedName>
</protein>
<organism evidence="6 7">
    <name type="scientific">Streptomyces spongiae</name>
    <dbReference type="NCBI Taxonomy" id="565072"/>
    <lineage>
        <taxon>Bacteria</taxon>
        <taxon>Bacillati</taxon>
        <taxon>Actinomycetota</taxon>
        <taxon>Actinomycetes</taxon>
        <taxon>Kitasatosporales</taxon>
        <taxon>Streptomycetaceae</taxon>
        <taxon>Streptomyces</taxon>
    </lineage>
</organism>
<dbReference type="CDD" id="cd06267">
    <property type="entry name" value="PBP1_LacI_sugar_binding-like"/>
    <property type="match status" value="1"/>
</dbReference>
<dbReference type="EMBL" id="VJZC01000068">
    <property type="protein sequence ID" value="MPY58051.1"/>
    <property type="molecule type" value="Genomic_DNA"/>
</dbReference>
<dbReference type="PANTHER" id="PTHR30146:SF153">
    <property type="entry name" value="LACTOSE OPERON REPRESSOR"/>
    <property type="match status" value="1"/>
</dbReference>
<dbReference type="RefSeq" id="WP_152771629.1">
    <property type="nucleotide sequence ID" value="NZ_VJZC01000068.1"/>
</dbReference>
<dbReference type="Pfam" id="PF00356">
    <property type="entry name" value="LacI"/>
    <property type="match status" value="1"/>
</dbReference>
<dbReference type="GO" id="GO:0000976">
    <property type="term" value="F:transcription cis-regulatory region binding"/>
    <property type="evidence" value="ECO:0007669"/>
    <property type="project" value="TreeGrafter"/>
</dbReference>
<dbReference type="SUPFAM" id="SSF53822">
    <property type="entry name" value="Periplasmic binding protein-like I"/>
    <property type="match status" value="1"/>
</dbReference>
<dbReference type="InterPro" id="IPR046335">
    <property type="entry name" value="LacI/GalR-like_sensor"/>
</dbReference>
<dbReference type="PANTHER" id="PTHR30146">
    <property type="entry name" value="LACI-RELATED TRANSCRIPTIONAL REPRESSOR"/>
    <property type="match status" value="1"/>
</dbReference>
<keyword evidence="2" id="KW-0238">DNA-binding</keyword>
<dbReference type="GO" id="GO:0003700">
    <property type="term" value="F:DNA-binding transcription factor activity"/>
    <property type="evidence" value="ECO:0007669"/>
    <property type="project" value="TreeGrafter"/>
</dbReference>
<dbReference type="CDD" id="cd01392">
    <property type="entry name" value="HTH_LacI"/>
    <property type="match status" value="1"/>
</dbReference>
<accession>A0A5N8XEZ6</accession>
<evidence type="ECO:0000259" key="5">
    <source>
        <dbReference type="PROSITE" id="PS50932"/>
    </source>
</evidence>
<dbReference type="Gene3D" id="3.40.50.2300">
    <property type="match status" value="2"/>
</dbReference>
<evidence type="ECO:0000313" key="7">
    <source>
        <dbReference type="Proteomes" id="UP000400924"/>
    </source>
</evidence>
<proteinExistence type="predicted"/>
<dbReference type="InterPro" id="IPR000843">
    <property type="entry name" value="HTH_LacI"/>
</dbReference>
<gene>
    <name evidence="6" type="ORF">FNH08_12990</name>
</gene>
<dbReference type="Proteomes" id="UP000400924">
    <property type="component" value="Unassembled WGS sequence"/>
</dbReference>
<dbReference type="InterPro" id="IPR010982">
    <property type="entry name" value="Lambda_DNA-bd_dom_sf"/>
</dbReference>